<proteinExistence type="predicted"/>
<name>A0ABP9K911_9ACTN</name>
<gene>
    <name evidence="2" type="ORF">GCM10023336_22100</name>
</gene>
<sequence>MGDVPGTLLSMTRADAEESVPDPPTPEARGGFDLVIVRNDQVKEKAGSGRW</sequence>
<feature type="region of interest" description="Disordered" evidence="1">
    <location>
        <begin position="1"/>
        <end position="32"/>
    </location>
</feature>
<evidence type="ECO:0000256" key="1">
    <source>
        <dbReference type="SAM" id="MobiDB-lite"/>
    </source>
</evidence>
<organism evidence="2 3">
    <name type="scientific">Streptomyces similanensis</name>
    <dbReference type="NCBI Taxonomy" id="1274988"/>
    <lineage>
        <taxon>Bacteria</taxon>
        <taxon>Bacillati</taxon>
        <taxon>Actinomycetota</taxon>
        <taxon>Actinomycetes</taxon>
        <taxon>Kitasatosporales</taxon>
        <taxon>Streptomycetaceae</taxon>
        <taxon>Streptomyces</taxon>
    </lineage>
</organism>
<evidence type="ECO:0000313" key="2">
    <source>
        <dbReference type="EMBL" id="GAA5052524.1"/>
    </source>
</evidence>
<protein>
    <submittedName>
        <fullName evidence="2">Uncharacterized protein</fullName>
    </submittedName>
</protein>
<keyword evidence="3" id="KW-1185">Reference proteome</keyword>
<evidence type="ECO:0000313" key="3">
    <source>
        <dbReference type="Proteomes" id="UP001500124"/>
    </source>
</evidence>
<comment type="caution">
    <text evidence="2">The sequence shown here is derived from an EMBL/GenBank/DDBJ whole genome shotgun (WGS) entry which is preliminary data.</text>
</comment>
<accession>A0ABP9K911</accession>
<dbReference type="EMBL" id="BAABKC010000032">
    <property type="protein sequence ID" value="GAA5052524.1"/>
    <property type="molecule type" value="Genomic_DNA"/>
</dbReference>
<reference evidence="3" key="1">
    <citation type="journal article" date="2019" name="Int. J. Syst. Evol. Microbiol.">
        <title>The Global Catalogue of Microorganisms (GCM) 10K type strain sequencing project: providing services to taxonomists for standard genome sequencing and annotation.</title>
        <authorList>
            <consortium name="The Broad Institute Genomics Platform"/>
            <consortium name="The Broad Institute Genome Sequencing Center for Infectious Disease"/>
            <person name="Wu L."/>
            <person name="Ma J."/>
        </authorList>
    </citation>
    <scope>NUCLEOTIDE SEQUENCE [LARGE SCALE GENOMIC DNA]</scope>
    <source>
        <strain evidence="3">JCM 18410</strain>
    </source>
</reference>
<dbReference type="Proteomes" id="UP001500124">
    <property type="component" value="Unassembled WGS sequence"/>
</dbReference>